<dbReference type="OrthoDB" id="2901397at2"/>
<evidence type="ECO:0000256" key="1">
    <source>
        <dbReference type="ARBA" id="ARBA00022969"/>
    </source>
</evidence>
<sequence length="122" mass="13937">MKDYLDPINSVGMPELTDSGIALEFLLSVKTGVRTLSIALTETASPTLQKIFKTQLEVMIELYFEISELMMKKDWLKPYDLDKQKELDIRSAENAISIAKLDLFPENMNRKGLFPTPPKKEK</sequence>
<comment type="caution">
    <text evidence="4">The sequence shown here is derived from an EMBL/GenBank/DDBJ whole genome shotgun (WGS) entry which is preliminary data.</text>
</comment>
<gene>
    <name evidence="4" type="ORF">EC501_02495</name>
</gene>
<evidence type="ECO:0000256" key="2">
    <source>
        <dbReference type="ARBA" id="ARBA00024325"/>
    </source>
</evidence>
<name>A0A3M8HFK3_9BACI</name>
<evidence type="ECO:0000313" key="4">
    <source>
        <dbReference type="EMBL" id="RND01139.1"/>
    </source>
</evidence>
<dbReference type="Gene3D" id="1.20.1260.10">
    <property type="match status" value="1"/>
</dbReference>
<reference evidence="4 5" key="1">
    <citation type="journal article" date="2014" name="Int. J. Syst. Evol. Microbiol.">
        <title>Lysinibacillus halotolerans sp. nov., isolated from saline-alkaline soil.</title>
        <authorList>
            <person name="Kong D."/>
            <person name="Wang Y."/>
            <person name="Zhao B."/>
            <person name="Li Y."/>
            <person name="Song J."/>
            <person name="Zhai Y."/>
            <person name="Zhang C."/>
            <person name="Wang H."/>
            <person name="Chen X."/>
            <person name="Zhao B."/>
            <person name="Ruan Z."/>
        </authorList>
    </citation>
    <scope>NUCLEOTIDE SEQUENCE [LARGE SCALE GENOMIC DNA]</scope>
    <source>
        <strain evidence="4 5">MCCC 1A12703</strain>
    </source>
</reference>
<evidence type="ECO:0000256" key="3">
    <source>
        <dbReference type="ARBA" id="ARBA00024344"/>
    </source>
</evidence>
<keyword evidence="4" id="KW-0946">Virion</keyword>
<accession>A0A3M8HFK3</accession>
<dbReference type="InterPro" id="IPR012851">
    <property type="entry name" value="Spore_coat_CotF-like"/>
</dbReference>
<organism evidence="4 5">
    <name type="scientific">Lysinibacillus halotolerans</name>
    <dbReference type="NCBI Taxonomy" id="1368476"/>
    <lineage>
        <taxon>Bacteria</taxon>
        <taxon>Bacillati</taxon>
        <taxon>Bacillota</taxon>
        <taxon>Bacilli</taxon>
        <taxon>Bacillales</taxon>
        <taxon>Bacillaceae</taxon>
        <taxon>Lysinibacillus</taxon>
    </lineage>
</organism>
<dbReference type="InterPro" id="IPR012347">
    <property type="entry name" value="Ferritin-like"/>
</dbReference>
<comment type="subcellular location">
    <subcellularLocation>
        <location evidence="2">Spore coat</location>
    </subcellularLocation>
</comment>
<proteinExistence type="inferred from homology"/>
<keyword evidence="4" id="KW-0167">Capsid protein</keyword>
<dbReference type="Pfam" id="PF07875">
    <property type="entry name" value="Coat_F"/>
    <property type="match status" value="1"/>
</dbReference>
<dbReference type="AlphaFoldDB" id="A0A3M8HFK3"/>
<dbReference type="EMBL" id="RHLQ01000003">
    <property type="protein sequence ID" value="RND01139.1"/>
    <property type="molecule type" value="Genomic_DNA"/>
</dbReference>
<keyword evidence="5" id="KW-1185">Reference proteome</keyword>
<protein>
    <submittedName>
        <fullName evidence="4">Spore coat protein</fullName>
    </submittedName>
</protein>
<dbReference type="Proteomes" id="UP000279909">
    <property type="component" value="Unassembled WGS sequence"/>
</dbReference>
<dbReference type="GO" id="GO:0030435">
    <property type="term" value="P:sporulation resulting in formation of a cellular spore"/>
    <property type="evidence" value="ECO:0007669"/>
    <property type="project" value="UniProtKB-KW"/>
</dbReference>
<dbReference type="RefSeq" id="WP_122970707.1">
    <property type="nucleotide sequence ID" value="NZ_RHLQ01000003.1"/>
</dbReference>
<evidence type="ECO:0000313" key="5">
    <source>
        <dbReference type="Proteomes" id="UP000279909"/>
    </source>
</evidence>
<dbReference type="PANTHER" id="PTHR39183">
    <property type="entry name" value="SPORE COAT PROTEIN F-LIKE PROTEIN YHCQ"/>
    <property type="match status" value="1"/>
</dbReference>
<keyword evidence="1" id="KW-0749">Sporulation</keyword>
<comment type="similarity">
    <text evidence="3">Belongs to the CotF family.</text>
</comment>
<dbReference type="PANTHER" id="PTHR39183:SF1">
    <property type="entry name" value="SPORE COAT PROTEIN F-LIKE PROTEIN YHCQ"/>
    <property type="match status" value="1"/>
</dbReference>